<dbReference type="InterPro" id="IPR045851">
    <property type="entry name" value="AMP-bd_C_sf"/>
</dbReference>
<keyword evidence="4" id="KW-1185">Reference proteome</keyword>
<dbReference type="RefSeq" id="WP_386671358.1">
    <property type="nucleotide sequence ID" value="NZ_JBHLTG010000005.1"/>
</dbReference>
<organism evidence="3 4">
    <name type="scientific">Lysobacter korlensis</name>
    <dbReference type="NCBI Taxonomy" id="553636"/>
    <lineage>
        <taxon>Bacteria</taxon>
        <taxon>Pseudomonadati</taxon>
        <taxon>Pseudomonadota</taxon>
        <taxon>Gammaproteobacteria</taxon>
        <taxon>Lysobacterales</taxon>
        <taxon>Lysobacteraceae</taxon>
        <taxon>Lysobacter</taxon>
    </lineage>
</organism>
<dbReference type="SUPFAM" id="SSF56801">
    <property type="entry name" value="Acetyl-CoA synthetase-like"/>
    <property type="match status" value="1"/>
</dbReference>
<dbReference type="PANTHER" id="PTHR43767">
    <property type="entry name" value="LONG-CHAIN-FATTY-ACID--COA LIGASE"/>
    <property type="match status" value="1"/>
</dbReference>
<feature type="domain" description="AMP-dependent synthetase/ligase" evidence="1">
    <location>
        <begin position="38"/>
        <end position="211"/>
    </location>
</feature>
<accession>A0ABV6RVT9</accession>
<dbReference type="InterPro" id="IPR042099">
    <property type="entry name" value="ANL_N_sf"/>
</dbReference>
<comment type="caution">
    <text evidence="3">The sequence shown here is derived from an EMBL/GenBank/DDBJ whole genome shotgun (WGS) entry which is preliminary data.</text>
</comment>
<evidence type="ECO:0000313" key="3">
    <source>
        <dbReference type="EMBL" id="MFC0680008.1"/>
    </source>
</evidence>
<evidence type="ECO:0000259" key="2">
    <source>
        <dbReference type="Pfam" id="PF13193"/>
    </source>
</evidence>
<reference evidence="3 4" key="1">
    <citation type="submission" date="2024-09" db="EMBL/GenBank/DDBJ databases">
        <authorList>
            <person name="Sun Q."/>
            <person name="Mori K."/>
        </authorList>
    </citation>
    <scope>NUCLEOTIDE SEQUENCE [LARGE SCALE GENOMIC DNA]</scope>
    <source>
        <strain evidence="3 4">KCTC 23076</strain>
    </source>
</reference>
<dbReference type="Gene3D" id="3.30.300.30">
    <property type="match status" value="1"/>
</dbReference>
<dbReference type="Gene3D" id="3.40.50.12780">
    <property type="entry name" value="N-terminal domain of ligase-like"/>
    <property type="match status" value="1"/>
</dbReference>
<proteinExistence type="predicted"/>
<feature type="domain" description="AMP-binding enzyme C-terminal" evidence="2">
    <location>
        <begin position="286"/>
        <end position="355"/>
    </location>
</feature>
<dbReference type="InterPro" id="IPR000873">
    <property type="entry name" value="AMP-dep_synth/lig_dom"/>
</dbReference>
<protein>
    <submittedName>
        <fullName evidence="3">AMP-binding protein</fullName>
    </submittedName>
</protein>
<evidence type="ECO:0000259" key="1">
    <source>
        <dbReference type="Pfam" id="PF00501"/>
    </source>
</evidence>
<dbReference type="InterPro" id="IPR025110">
    <property type="entry name" value="AMP-bd_C"/>
</dbReference>
<name>A0ABV6RVT9_9GAMM</name>
<dbReference type="Pfam" id="PF13193">
    <property type="entry name" value="AMP-binding_C"/>
    <property type="match status" value="1"/>
</dbReference>
<dbReference type="InterPro" id="IPR020845">
    <property type="entry name" value="AMP-binding_CS"/>
</dbReference>
<dbReference type="Pfam" id="PF00501">
    <property type="entry name" value="AMP-binding"/>
    <property type="match status" value="1"/>
</dbReference>
<dbReference type="Proteomes" id="UP001589896">
    <property type="component" value="Unassembled WGS sequence"/>
</dbReference>
<dbReference type="EMBL" id="JBHLTG010000005">
    <property type="protein sequence ID" value="MFC0680008.1"/>
    <property type="molecule type" value="Genomic_DNA"/>
</dbReference>
<gene>
    <name evidence="3" type="ORF">ACFFGH_19410</name>
</gene>
<dbReference type="InterPro" id="IPR050237">
    <property type="entry name" value="ATP-dep_AMP-bd_enzyme"/>
</dbReference>
<evidence type="ECO:0000313" key="4">
    <source>
        <dbReference type="Proteomes" id="UP001589896"/>
    </source>
</evidence>
<dbReference type="PROSITE" id="PS00455">
    <property type="entry name" value="AMP_BINDING"/>
    <property type="match status" value="1"/>
</dbReference>
<dbReference type="PANTHER" id="PTHR43767:SF1">
    <property type="entry name" value="NONRIBOSOMAL PEPTIDE SYNTHASE PES1 (EUROFUNG)-RELATED"/>
    <property type="match status" value="1"/>
</dbReference>
<sequence>MTRPLRVARPAETFEALRAALAGGDAVHPVPDGGEVSAPPREVERRVAVVVATSGSSGAPKLVALSADAVLASAAASASSLGGDGQWLLALPVHYIAGINVLVRSITAGIDPVVAEGRFDAASFTAAAGRMDAPVRLASFVPAQLARLVSSEDPEVLRLLRRFDRILVGGQATPDSLLEAALELGLNVTRSYGSSETCGGCVYDGVPIGDTRVRAVDGELRISGSVLAEGYLGEDALTRSRFPAQGGAREYRTGDAGEVVEGVVRVIGRLDDVLISGGVKVSLGAVEEHVRRIPGQADAIVVAVPHAEWGQAPAVVTTVPVELDTLQDAVAAMGVAARPAQVMVVDRMPQLPSGKPDRIAAARLAASAG</sequence>